<dbReference type="EMBL" id="DPVE01000107">
    <property type="protein sequence ID" value="HCK29704.1"/>
    <property type="molecule type" value="Genomic_DNA"/>
</dbReference>
<reference evidence="2 3" key="1">
    <citation type="journal article" date="2018" name="Nat. Biotechnol.">
        <title>A standardized bacterial taxonomy based on genome phylogeny substantially revises the tree of life.</title>
        <authorList>
            <person name="Parks D.H."/>
            <person name="Chuvochina M."/>
            <person name="Waite D.W."/>
            <person name="Rinke C."/>
            <person name="Skarshewski A."/>
            <person name="Chaumeil P.A."/>
            <person name="Hugenholtz P."/>
        </authorList>
    </citation>
    <scope>NUCLEOTIDE SEQUENCE [LARGE SCALE GENOMIC DNA]</scope>
    <source>
        <strain evidence="2">UBA9669</strain>
    </source>
</reference>
<feature type="chain" id="PRO_5017733117" evidence="1">
    <location>
        <begin position="19"/>
        <end position="223"/>
    </location>
</feature>
<name>A0A3D2SLX1_9GAMM</name>
<feature type="signal peptide" evidence="1">
    <location>
        <begin position="1"/>
        <end position="18"/>
    </location>
</feature>
<evidence type="ECO:0000313" key="3">
    <source>
        <dbReference type="Proteomes" id="UP000263596"/>
    </source>
</evidence>
<sequence>MQKILLSLVVLISLPSHAALEQLNNTELQKVEGQAGADISLKVTLNQTATGQFDSTLCSDLRYCRLAINLNNRFANDQNGNITTNRQWLVFKGIQGTINIQKLGLDGVDLKYTADSGTNSGKEVIKPAIQLGAKYDSPILFRNFGFDTMSIETDNGTGDDKAGYLANTSGGTANVNSYSNGVYTVSGYDNGREVGFTGMKLTGNLALNGKVMIFSCDSTHPRC</sequence>
<proteinExistence type="predicted"/>
<accession>A0A3D2SLX1</accession>
<evidence type="ECO:0000313" key="2">
    <source>
        <dbReference type="EMBL" id="HCK29704.1"/>
    </source>
</evidence>
<dbReference type="AlphaFoldDB" id="A0A3D2SLX1"/>
<keyword evidence="1" id="KW-0732">Signal</keyword>
<dbReference type="RefSeq" id="WP_049176406.1">
    <property type="nucleotide sequence ID" value="NZ_BKFK01000006.1"/>
</dbReference>
<evidence type="ECO:0000256" key="1">
    <source>
        <dbReference type="SAM" id="SignalP"/>
    </source>
</evidence>
<organism evidence="2 3">
    <name type="scientific">Acinetobacter ursingii</name>
    <dbReference type="NCBI Taxonomy" id="108980"/>
    <lineage>
        <taxon>Bacteria</taxon>
        <taxon>Pseudomonadati</taxon>
        <taxon>Pseudomonadota</taxon>
        <taxon>Gammaproteobacteria</taxon>
        <taxon>Moraxellales</taxon>
        <taxon>Moraxellaceae</taxon>
        <taxon>Acinetobacter</taxon>
    </lineage>
</organism>
<gene>
    <name evidence="2" type="ORF">DHW29_05615</name>
</gene>
<protein>
    <submittedName>
        <fullName evidence="2">Uncharacterized protein</fullName>
    </submittedName>
</protein>
<dbReference type="Proteomes" id="UP000263596">
    <property type="component" value="Unassembled WGS sequence"/>
</dbReference>
<comment type="caution">
    <text evidence="2">The sequence shown here is derived from an EMBL/GenBank/DDBJ whole genome shotgun (WGS) entry which is preliminary data.</text>
</comment>